<dbReference type="EMBL" id="KN838968">
    <property type="protein sequence ID" value="KIJ91784.1"/>
    <property type="molecule type" value="Genomic_DNA"/>
</dbReference>
<accession>A0A0C9WHU1</accession>
<gene>
    <name evidence="2" type="ORF">K443DRAFT_470539</name>
</gene>
<name>A0A0C9WHU1_9AGAR</name>
<feature type="region of interest" description="Disordered" evidence="1">
    <location>
        <begin position="98"/>
        <end position="122"/>
    </location>
</feature>
<dbReference type="AlphaFoldDB" id="A0A0C9WHU1"/>
<keyword evidence="3" id="KW-1185">Reference proteome</keyword>
<proteinExistence type="predicted"/>
<reference evidence="2 3" key="1">
    <citation type="submission" date="2014-04" db="EMBL/GenBank/DDBJ databases">
        <authorList>
            <consortium name="DOE Joint Genome Institute"/>
            <person name="Kuo A."/>
            <person name="Kohler A."/>
            <person name="Nagy L.G."/>
            <person name="Floudas D."/>
            <person name="Copeland A."/>
            <person name="Barry K.W."/>
            <person name="Cichocki N."/>
            <person name="Veneault-Fourrey C."/>
            <person name="LaButti K."/>
            <person name="Lindquist E.A."/>
            <person name="Lipzen A."/>
            <person name="Lundell T."/>
            <person name="Morin E."/>
            <person name="Murat C."/>
            <person name="Sun H."/>
            <person name="Tunlid A."/>
            <person name="Henrissat B."/>
            <person name="Grigoriev I.V."/>
            <person name="Hibbett D.S."/>
            <person name="Martin F."/>
            <person name="Nordberg H.P."/>
            <person name="Cantor M.N."/>
            <person name="Hua S.X."/>
        </authorList>
    </citation>
    <scope>NUCLEOTIDE SEQUENCE [LARGE SCALE GENOMIC DNA]</scope>
    <source>
        <strain evidence="2 3">LaAM-08-1</strain>
    </source>
</reference>
<protein>
    <submittedName>
        <fullName evidence="2">Uncharacterized protein</fullName>
    </submittedName>
</protein>
<dbReference type="HOGENOM" id="CLU_2027109_0_0_1"/>
<evidence type="ECO:0000313" key="2">
    <source>
        <dbReference type="EMBL" id="KIJ91784.1"/>
    </source>
</evidence>
<reference evidence="3" key="2">
    <citation type="submission" date="2015-01" db="EMBL/GenBank/DDBJ databases">
        <title>Evolutionary Origins and Diversification of the Mycorrhizal Mutualists.</title>
        <authorList>
            <consortium name="DOE Joint Genome Institute"/>
            <consortium name="Mycorrhizal Genomics Consortium"/>
            <person name="Kohler A."/>
            <person name="Kuo A."/>
            <person name="Nagy L.G."/>
            <person name="Floudas D."/>
            <person name="Copeland A."/>
            <person name="Barry K.W."/>
            <person name="Cichocki N."/>
            <person name="Veneault-Fourrey C."/>
            <person name="LaButti K."/>
            <person name="Lindquist E.A."/>
            <person name="Lipzen A."/>
            <person name="Lundell T."/>
            <person name="Morin E."/>
            <person name="Murat C."/>
            <person name="Riley R."/>
            <person name="Ohm R."/>
            <person name="Sun H."/>
            <person name="Tunlid A."/>
            <person name="Henrissat B."/>
            <person name="Grigoriev I.V."/>
            <person name="Hibbett D.S."/>
            <person name="Martin F."/>
        </authorList>
    </citation>
    <scope>NUCLEOTIDE SEQUENCE [LARGE SCALE GENOMIC DNA]</scope>
    <source>
        <strain evidence="3">LaAM-08-1</strain>
    </source>
</reference>
<dbReference type="Proteomes" id="UP000054477">
    <property type="component" value="Unassembled WGS sequence"/>
</dbReference>
<organism evidence="2 3">
    <name type="scientific">Laccaria amethystina LaAM-08-1</name>
    <dbReference type="NCBI Taxonomy" id="1095629"/>
    <lineage>
        <taxon>Eukaryota</taxon>
        <taxon>Fungi</taxon>
        <taxon>Dikarya</taxon>
        <taxon>Basidiomycota</taxon>
        <taxon>Agaricomycotina</taxon>
        <taxon>Agaricomycetes</taxon>
        <taxon>Agaricomycetidae</taxon>
        <taxon>Agaricales</taxon>
        <taxon>Agaricineae</taxon>
        <taxon>Hydnangiaceae</taxon>
        <taxon>Laccaria</taxon>
    </lineage>
</organism>
<evidence type="ECO:0000313" key="3">
    <source>
        <dbReference type="Proteomes" id="UP000054477"/>
    </source>
</evidence>
<sequence>MAHQRIFTLPSFFHTTQNASHPGSMFVPSHSICFSKPLPLTLSSFPPAGKQQSKRSFIPNYPPRSILMLIRSSLSSSSIIFSSSSDVSHLFSPFPTPLPPSTPVHSAPQPQPRPHLADRIHA</sequence>
<evidence type="ECO:0000256" key="1">
    <source>
        <dbReference type="SAM" id="MobiDB-lite"/>
    </source>
</evidence>